<dbReference type="Proteomes" id="UP001595752">
    <property type="component" value="Unassembled WGS sequence"/>
</dbReference>
<dbReference type="RefSeq" id="WP_377917170.1">
    <property type="nucleotide sequence ID" value="NZ_JBHRZT010000068.1"/>
</dbReference>
<accession>A0ABV8B6S6</accession>
<organism evidence="1 2">
    <name type="scientific">Bacillus songklensis</name>
    <dbReference type="NCBI Taxonomy" id="1069116"/>
    <lineage>
        <taxon>Bacteria</taxon>
        <taxon>Bacillati</taxon>
        <taxon>Bacillota</taxon>
        <taxon>Bacilli</taxon>
        <taxon>Bacillales</taxon>
        <taxon>Bacillaceae</taxon>
        <taxon>Bacillus</taxon>
    </lineage>
</organism>
<name>A0ABV8B6S6_9BACI</name>
<sequence length="50" mass="5686">MSYNNDMGIGWQADEPEDDCDGVQYVELYQPSPMIDESFNAYPGIPILEK</sequence>
<evidence type="ECO:0000313" key="2">
    <source>
        <dbReference type="Proteomes" id="UP001595752"/>
    </source>
</evidence>
<comment type="caution">
    <text evidence="1">The sequence shown here is derived from an EMBL/GenBank/DDBJ whole genome shotgun (WGS) entry which is preliminary data.</text>
</comment>
<proteinExistence type="predicted"/>
<reference evidence="2" key="1">
    <citation type="journal article" date="2019" name="Int. J. Syst. Evol. Microbiol.">
        <title>The Global Catalogue of Microorganisms (GCM) 10K type strain sequencing project: providing services to taxonomists for standard genome sequencing and annotation.</title>
        <authorList>
            <consortium name="The Broad Institute Genomics Platform"/>
            <consortium name="The Broad Institute Genome Sequencing Center for Infectious Disease"/>
            <person name="Wu L."/>
            <person name="Ma J."/>
        </authorList>
    </citation>
    <scope>NUCLEOTIDE SEQUENCE [LARGE SCALE GENOMIC DNA]</scope>
    <source>
        <strain evidence="2">CCUG 61889</strain>
    </source>
</reference>
<protein>
    <submittedName>
        <fullName evidence="1">Uncharacterized protein</fullName>
    </submittedName>
</protein>
<gene>
    <name evidence="1" type="ORF">ACFOU2_17095</name>
</gene>
<evidence type="ECO:0000313" key="1">
    <source>
        <dbReference type="EMBL" id="MFC3885090.1"/>
    </source>
</evidence>
<keyword evidence="2" id="KW-1185">Reference proteome</keyword>
<dbReference type="EMBL" id="JBHRZT010000068">
    <property type="protein sequence ID" value="MFC3885090.1"/>
    <property type="molecule type" value="Genomic_DNA"/>
</dbReference>